<dbReference type="KEGG" id="alp:LPB137_06105"/>
<dbReference type="EMBL" id="CP019070">
    <property type="protein sequence ID" value="APW65448.1"/>
    <property type="molecule type" value="Genomic_DNA"/>
</dbReference>
<dbReference type="STRING" id="1850254.LPB137_06105"/>
<dbReference type="RefSeq" id="WP_076085792.1">
    <property type="nucleotide sequence ID" value="NZ_CP019070.1"/>
</dbReference>
<feature type="transmembrane region" description="Helical" evidence="2">
    <location>
        <begin position="6"/>
        <end position="22"/>
    </location>
</feature>
<accession>A0A1P8KLP9</accession>
<feature type="coiled-coil region" evidence="1">
    <location>
        <begin position="39"/>
        <end position="70"/>
    </location>
</feature>
<evidence type="ECO:0000313" key="4">
    <source>
        <dbReference type="Proteomes" id="UP000186074"/>
    </source>
</evidence>
<name>A0A1P8KLP9_9BACT</name>
<evidence type="ECO:0000313" key="3">
    <source>
        <dbReference type="EMBL" id="APW65448.1"/>
    </source>
</evidence>
<keyword evidence="1" id="KW-0175">Coiled coil</keyword>
<reference evidence="3 4" key="1">
    <citation type="submission" date="2017-01" db="EMBL/GenBank/DDBJ databases">
        <title>Genome sequencing of Arcobacter sp. LPB0137.</title>
        <authorList>
            <person name="Lee G.-W."/>
            <person name="Yi H."/>
        </authorList>
    </citation>
    <scope>NUCLEOTIDE SEQUENCE [LARGE SCALE GENOMIC DNA]</scope>
    <source>
        <strain evidence="3 4">LPB0137</strain>
    </source>
</reference>
<dbReference type="Proteomes" id="UP000186074">
    <property type="component" value="Chromosome"/>
</dbReference>
<keyword evidence="2" id="KW-0472">Membrane</keyword>
<keyword evidence="4" id="KW-1185">Reference proteome</keyword>
<sequence>MDTLTLILIFLIFFAIFLFFAASKKKNIKEPAVKKDELIQAYKIQMRDLLKKYENDKETQTVEKIKLLKQINHELSMNLFFNENEATKLLKELSSYS</sequence>
<dbReference type="AlphaFoldDB" id="A0A1P8KLP9"/>
<organism evidence="3 4">
    <name type="scientific">Poseidonibacter parvus</name>
    <dbReference type="NCBI Taxonomy" id="1850254"/>
    <lineage>
        <taxon>Bacteria</taxon>
        <taxon>Pseudomonadati</taxon>
        <taxon>Campylobacterota</taxon>
        <taxon>Epsilonproteobacteria</taxon>
        <taxon>Campylobacterales</taxon>
        <taxon>Arcobacteraceae</taxon>
        <taxon>Poseidonibacter</taxon>
    </lineage>
</organism>
<evidence type="ECO:0000256" key="1">
    <source>
        <dbReference type="SAM" id="Coils"/>
    </source>
</evidence>
<dbReference type="OrthoDB" id="5348215at2"/>
<evidence type="ECO:0000256" key="2">
    <source>
        <dbReference type="SAM" id="Phobius"/>
    </source>
</evidence>
<gene>
    <name evidence="3" type="ORF">LPB137_06105</name>
</gene>
<proteinExistence type="predicted"/>
<keyword evidence="2" id="KW-1133">Transmembrane helix</keyword>
<protein>
    <submittedName>
        <fullName evidence="3">Uncharacterized protein</fullName>
    </submittedName>
</protein>
<keyword evidence="2" id="KW-0812">Transmembrane</keyword>